<feature type="transmembrane region" description="Helical" evidence="1">
    <location>
        <begin position="12"/>
        <end position="37"/>
    </location>
</feature>
<dbReference type="Proteomes" id="UP000036700">
    <property type="component" value="Chromosome"/>
</dbReference>
<dbReference type="GO" id="GO:0005886">
    <property type="term" value="C:plasma membrane"/>
    <property type="evidence" value="ECO:0007669"/>
    <property type="project" value="TreeGrafter"/>
</dbReference>
<dbReference type="Pfam" id="PF00873">
    <property type="entry name" value="ACR_tran"/>
    <property type="match status" value="1"/>
</dbReference>
<organism evidence="2 3">
    <name type="scientific">Pandoraea thiooxydans</name>
    <dbReference type="NCBI Taxonomy" id="445709"/>
    <lineage>
        <taxon>Bacteria</taxon>
        <taxon>Pseudomonadati</taxon>
        <taxon>Pseudomonadota</taxon>
        <taxon>Betaproteobacteria</taxon>
        <taxon>Burkholderiales</taxon>
        <taxon>Burkholderiaceae</taxon>
        <taxon>Pandoraea</taxon>
    </lineage>
</organism>
<dbReference type="PATRIC" id="fig|445709.3.peg.2132"/>
<proteinExistence type="predicted"/>
<dbReference type="AlphaFoldDB" id="A0A0G3EN50"/>
<sequence>MTLAGWLHRYRLPVLSVAFVLTIAGIYAAISLPVGLFPLTSFPRIRIEVDAGSMPARQMLVDVTQPLEAAARAVPGAVDVSSTTSRGSAEIFVDFPWGSDMNRALLSVDAAFAQKLPDLPAGTGYDAIQMSPNVIMPFVSYALLSDQVSPAALRQLARHQILPMLTGIAGIRRVGVLGGQTPEVQVSVAPQTLQSYGLTIDDVAHALSATNTVAAVGRLEDNDLLYLAVANNAFTSIESVRRVTVPTAGGGIVRLDQIAQVKMGSAPQWLLVDDNGHPAVTFDVYQQDRADSLDLARQVQQRLDAFMKTQPGSIHLYKWYDQTQLVRSSIAALEEAIAIGLVFAAGVLFWFLRNWRVTAVAMIVVPMSVLCSVLILYLLGMTLNIMTLGGIAAAIGLLIDDVIVMIEHIARRVGHPDQTDPHAGVLHAAREFLSPLLGSTLATTIIFIPLAFLSGITGAFFKFLSLTMASSLIISFLLTAFTAPLLARGLVDFSKWKDPGHGKDTWLRRTHARLLDKLFRVPLLILPGLLVLIGFGYLAYHHVGTGFLPRMDEGGFVLDYQTAPGTSLGETNRELAQVEAILKHNPYVDTYSRRTGAGLGGDLSETYQGDFFVHLTDAAKRPDIWHVMDDISAKVTQQVPGIDFDTHQLMSDMIGDMVGRRQPVVIQLSAKDPGVLGAVAQRVADAIGKVPGIEPASVDDGVVPAGDALEIRVDPAAAALKGMTPAQVKAQVYHYLHGALVTRYLGTVEDVGVRLWLAAPHTPIYRDALGALPLRAPNGQLFTLGTVASTRFVAGQPQLTRDNLQQIVAVTAQIGGGHDLGSTIAAVKHTLAKPGLIPPGVSYTFGGAYKQQQMAVRGMLKVFAAAVVAEIILLLFLYRRLLIPLIIMGTSLVSTGAVFVGLWVTGVELNITAMMGMVMIIGIATEMAIFLVSEYQLLRESEGLGPRQALREAALNRLRPIVMSTLAMILALVPLGAAISGSGDQMLQPLAIAIIAGALVQLPLVLVVMPVLIELFTRRSETATA</sequence>
<protein>
    <recommendedName>
        <fullName evidence="4">Transporter</fullName>
    </recommendedName>
</protein>
<dbReference type="SUPFAM" id="SSF82866">
    <property type="entry name" value="Multidrug efflux transporter AcrB transmembrane domain"/>
    <property type="match status" value="2"/>
</dbReference>
<dbReference type="Gene3D" id="3.30.70.1320">
    <property type="entry name" value="Multidrug efflux transporter AcrB pore domain like"/>
    <property type="match status" value="1"/>
</dbReference>
<dbReference type="PANTHER" id="PTHR32063">
    <property type="match status" value="1"/>
</dbReference>
<feature type="transmembrane region" description="Helical" evidence="1">
    <location>
        <begin position="330"/>
        <end position="352"/>
    </location>
</feature>
<feature type="transmembrane region" description="Helical" evidence="1">
    <location>
        <begin position="467"/>
        <end position="487"/>
    </location>
</feature>
<dbReference type="InterPro" id="IPR027463">
    <property type="entry name" value="AcrB_DN_DC_subdom"/>
</dbReference>
<accession>A0A0G3EN50</accession>
<dbReference type="Gene3D" id="1.20.1640.10">
    <property type="entry name" value="Multidrug efflux transporter AcrB transmembrane domain"/>
    <property type="match status" value="2"/>
</dbReference>
<dbReference type="Gene3D" id="3.30.70.1430">
    <property type="entry name" value="Multidrug efflux transporter AcrB pore domain"/>
    <property type="match status" value="2"/>
</dbReference>
<keyword evidence="1" id="KW-1133">Transmembrane helix</keyword>
<dbReference type="InterPro" id="IPR001036">
    <property type="entry name" value="Acrflvin-R"/>
</dbReference>
<dbReference type="OrthoDB" id="9798415at2"/>
<keyword evidence="1" id="KW-0472">Membrane</keyword>
<dbReference type="Gene3D" id="3.30.70.1440">
    <property type="entry name" value="Multidrug efflux transporter AcrB pore domain"/>
    <property type="match status" value="1"/>
</dbReference>
<dbReference type="RefSeq" id="WP_047214331.1">
    <property type="nucleotide sequence ID" value="NZ_CP011568.3"/>
</dbReference>
<feature type="transmembrane region" description="Helical" evidence="1">
    <location>
        <begin position="518"/>
        <end position="540"/>
    </location>
</feature>
<gene>
    <name evidence="2" type="ORF">ABW99_09970</name>
</gene>
<dbReference type="EMBL" id="CP011568">
    <property type="protein sequence ID" value="AKJ68488.1"/>
    <property type="molecule type" value="Genomic_DNA"/>
</dbReference>
<evidence type="ECO:0000313" key="2">
    <source>
        <dbReference type="EMBL" id="AKJ68488.1"/>
    </source>
</evidence>
<dbReference type="STRING" id="445709.ABW99_09970"/>
<name>A0A0G3EN50_9BURK</name>
<evidence type="ECO:0008006" key="4">
    <source>
        <dbReference type="Google" id="ProtNLM"/>
    </source>
</evidence>
<feature type="transmembrane region" description="Helical" evidence="1">
    <location>
        <begin position="885"/>
        <end position="905"/>
    </location>
</feature>
<dbReference type="PANTHER" id="PTHR32063:SF0">
    <property type="entry name" value="SWARMING MOTILITY PROTEIN SWRC"/>
    <property type="match status" value="1"/>
</dbReference>
<feature type="transmembrane region" description="Helical" evidence="1">
    <location>
        <begin position="858"/>
        <end position="878"/>
    </location>
</feature>
<reference evidence="3" key="1">
    <citation type="submission" date="2015-06" db="EMBL/GenBank/DDBJ databases">
        <authorList>
            <person name="Lim Y.L."/>
            <person name="Ee R."/>
            <person name="Yong D."/>
            <person name="How K.Y."/>
            <person name="Yin W.F."/>
            <person name="Chan K.G."/>
        </authorList>
    </citation>
    <scope>NUCLEOTIDE SEQUENCE [LARGE SCALE GENOMIC DNA]</scope>
    <source>
        <strain evidence="3">DSM 25325</strain>
    </source>
</reference>
<feature type="transmembrane region" description="Helical" evidence="1">
    <location>
        <begin position="359"/>
        <end position="379"/>
    </location>
</feature>
<feature type="transmembrane region" description="Helical" evidence="1">
    <location>
        <begin position="961"/>
        <end position="979"/>
    </location>
</feature>
<dbReference type="GO" id="GO:0042910">
    <property type="term" value="F:xenobiotic transmembrane transporter activity"/>
    <property type="evidence" value="ECO:0007669"/>
    <property type="project" value="TreeGrafter"/>
</dbReference>
<dbReference type="PRINTS" id="PR00702">
    <property type="entry name" value="ACRIFLAVINRP"/>
</dbReference>
<dbReference type="SUPFAM" id="SSF82714">
    <property type="entry name" value="Multidrug efflux transporter AcrB TolC docking domain, DN and DC subdomains"/>
    <property type="match status" value="2"/>
</dbReference>
<evidence type="ECO:0000313" key="3">
    <source>
        <dbReference type="Proteomes" id="UP000036700"/>
    </source>
</evidence>
<keyword evidence="3" id="KW-1185">Reference proteome</keyword>
<evidence type="ECO:0000256" key="1">
    <source>
        <dbReference type="SAM" id="Phobius"/>
    </source>
</evidence>
<keyword evidence="1" id="KW-0812">Transmembrane</keyword>
<dbReference type="SUPFAM" id="SSF82693">
    <property type="entry name" value="Multidrug efflux transporter AcrB pore domain, PN1, PN2, PC1 and PC2 subdomains"/>
    <property type="match status" value="3"/>
</dbReference>
<feature type="transmembrane region" description="Helical" evidence="1">
    <location>
        <begin position="991"/>
        <end position="1013"/>
    </location>
</feature>
<dbReference type="KEGG" id="ptx:ABW99_09970"/>
<feature type="transmembrane region" description="Helical" evidence="1">
    <location>
        <begin position="911"/>
        <end position="932"/>
    </location>
</feature>
<dbReference type="Gene3D" id="3.30.2090.10">
    <property type="entry name" value="Multidrug efflux transporter AcrB TolC docking domain, DN and DC subdomains"/>
    <property type="match status" value="2"/>
</dbReference>
<feature type="transmembrane region" description="Helical" evidence="1">
    <location>
        <begin position="436"/>
        <end position="461"/>
    </location>
</feature>
<feature type="transmembrane region" description="Helical" evidence="1">
    <location>
        <begin position="385"/>
        <end position="406"/>
    </location>
</feature>